<evidence type="ECO:0000313" key="1">
    <source>
        <dbReference type="EMBL" id="ABD32859.1"/>
    </source>
</evidence>
<gene>
    <name evidence="1" type="ORF">MtrDRAFT_AC149038g22v2</name>
</gene>
<protein>
    <submittedName>
        <fullName evidence="1">Uncharacterized protein</fullName>
    </submittedName>
</protein>
<name>Q2HUZ0_MEDTR</name>
<reference evidence="1" key="1">
    <citation type="submission" date="2004-12" db="EMBL/GenBank/DDBJ databases">
        <authorList>
            <person name="Town C.D."/>
        </authorList>
    </citation>
    <scope>NUCLEOTIDE SEQUENCE</scope>
</reference>
<accession>Q2HUZ0</accession>
<dbReference type="EMBL" id="AC149038">
    <property type="protein sequence ID" value="ABD32859.1"/>
    <property type="molecule type" value="Genomic_DNA"/>
</dbReference>
<reference evidence="1" key="2">
    <citation type="submission" date="2007-03" db="EMBL/GenBank/DDBJ databases">
        <authorList>
            <consortium name="The International Medicago Genome Annotation Group"/>
        </authorList>
    </citation>
    <scope>NUCLEOTIDE SEQUENCE</scope>
</reference>
<sequence>MFLTLNLISKLSVPTQAICSVQFQVSLHHLPSLCVATTFAKKAISKGSKGDRKIKLKHNLKNLVPFKAVVKGVLLHQLVQAIATLILVTARNGLKYCMISISTLGNEFDWFLI</sequence>
<organism evidence="1">
    <name type="scientific">Medicago truncatula</name>
    <name type="common">Barrel medic</name>
    <name type="synonym">Medicago tribuloides</name>
    <dbReference type="NCBI Taxonomy" id="3880"/>
    <lineage>
        <taxon>Eukaryota</taxon>
        <taxon>Viridiplantae</taxon>
        <taxon>Streptophyta</taxon>
        <taxon>Embryophyta</taxon>
        <taxon>Tracheophyta</taxon>
        <taxon>Spermatophyta</taxon>
        <taxon>Magnoliopsida</taxon>
        <taxon>eudicotyledons</taxon>
        <taxon>Gunneridae</taxon>
        <taxon>Pentapetalae</taxon>
        <taxon>rosids</taxon>
        <taxon>fabids</taxon>
        <taxon>Fabales</taxon>
        <taxon>Fabaceae</taxon>
        <taxon>Papilionoideae</taxon>
        <taxon>50 kb inversion clade</taxon>
        <taxon>NPAAA clade</taxon>
        <taxon>Hologalegina</taxon>
        <taxon>IRL clade</taxon>
        <taxon>Trifolieae</taxon>
        <taxon>Medicago</taxon>
    </lineage>
</organism>
<proteinExistence type="predicted"/>
<dbReference type="AlphaFoldDB" id="Q2HUZ0"/>